<organism evidence="1 2">
    <name type="scientific">Agromyces ramosus</name>
    <dbReference type="NCBI Taxonomy" id="33879"/>
    <lineage>
        <taxon>Bacteria</taxon>
        <taxon>Bacillati</taxon>
        <taxon>Actinomycetota</taxon>
        <taxon>Actinomycetes</taxon>
        <taxon>Micrococcales</taxon>
        <taxon>Microbacteriaceae</taxon>
        <taxon>Agromyces</taxon>
    </lineage>
</organism>
<evidence type="ECO:0000313" key="1">
    <source>
        <dbReference type="EMBL" id="RZS64117.1"/>
    </source>
</evidence>
<protein>
    <recommendedName>
        <fullName evidence="3">DNA-directed RNA polymerase subunit beta</fullName>
    </recommendedName>
</protein>
<dbReference type="AlphaFoldDB" id="A0A4Q7MA11"/>
<name>A0A4Q7MA11_9MICO</name>
<gene>
    <name evidence="1" type="ORF">EV187_2495</name>
</gene>
<evidence type="ECO:0008006" key="3">
    <source>
        <dbReference type="Google" id="ProtNLM"/>
    </source>
</evidence>
<evidence type="ECO:0000313" key="2">
    <source>
        <dbReference type="Proteomes" id="UP000293289"/>
    </source>
</evidence>
<reference evidence="1 2" key="1">
    <citation type="submission" date="2019-02" db="EMBL/GenBank/DDBJ databases">
        <title>Genomic Encyclopedia of Type Strains, Phase IV (KMG-IV): sequencing the most valuable type-strain genomes for metagenomic binning, comparative biology and taxonomic classification.</title>
        <authorList>
            <person name="Goeker M."/>
        </authorList>
    </citation>
    <scope>NUCLEOTIDE SEQUENCE [LARGE SCALE GENOMIC DNA]</scope>
    <source>
        <strain evidence="1 2">DSM 43045</strain>
    </source>
</reference>
<proteinExistence type="predicted"/>
<dbReference type="Proteomes" id="UP000293289">
    <property type="component" value="Unassembled WGS sequence"/>
</dbReference>
<accession>A0A4Q7MA11</accession>
<comment type="caution">
    <text evidence="1">The sequence shown here is derived from an EMBL/GenBank/DDBJ whole genome shotgun (WGS) entry which is preliminary data.</text>
</comment>
<sequence>MCAAMASDFHRPTRFPPGMFEGYLGAEDPASLSRIAHDSAAAILSRVRADPDPAVVARLITYTDEHGIDAIAELWSQASAKSLPGALWRVYLLRTLIRQDPVGISLAFQRGTEVSHTIDQVVAGAPIPAGPAEVQELADRILHGLFAGDFAVALERAAAFARVVAAGFTSLADDADASDAVNPDRPRELTQRALRLTQLADEFASCARLWRRDSLD</sequence>
<dbReference type="EMBL" id="SGWY01000003">
    <property type="protein sequence ID" value="RZS64117.1"/>
    <property type="molecule type" value="Genomic_DNA"/>
</dbReference>
<keyword evidence="2" id="KW-1185">Reference proteome</keyword>